<feature type="transmembrane region" description="Helical" evidence="3">
    <location>
        <begin position="40"/>
        <end position="62"/>
    </location>
</feature>
<accession>A0A9P1GF75</accession>
<evidence type="ECO:0000313" key="5">
    <source>
        <dbReference type="EMBL" id="CAI4008427.1"/>
    </source>
</evidence>
<evidence type="ECO:0000256" key="3">
    <source>
        <dbReference type="SAM" id="Phobius"/>
    </source>
</evidence>
<evidence type="ECO:0000313" key="7">
    <source>
        <dbReference type="Proteomes" id="UP001152797"/>
    </source>
</evidence>
<feature type="transmembrane region" description="Helical" evidence="3">
    <location>
        <begin position="691"/>
        <end position="713"/>
    </location>
</feature>
<dbReference type="AlphaFoldDB" id="A0A9P1GF75"/>
<organism evidence="5">
    <name type="scientific">Cladocopium goreaui</name>
    <dbReference type="NCBI Taxonomy" id="2562237"/>
    <lineage>
        <taxon>Eukaryota</taxon>
        <taxon>Sar</taxon>
        <taxon>Alveolata</taxon>
        <taxon>Dinophyceae</taxon>
        <taxon>Suessiales</taxon>
        <taxon>Symbiodiniaceae</taxon>
        <taxon>Cladocopium</taxon>
    </lineage>
</organism>
<dbReference type="EMBL" id="CAMXCT010004279">
    <property type="protein sequence ID" value="CAI4008427.1"/>
    <property type="molecule type" value="Genomic_DNA"/>
</dbReference>
<reference evidence="5" key="1">
    <citation type="submission" date="2022-10" db="EMBL/GenBank/DDBJ databases">
        <authorList>
            <person name="Chen Y."/>
            <person name="Dougan E. K."/>
            <person name="Chan C."/>
            <person name="Rhodes N."/>
            <person name="Thang M."/>
        </authorList>
    </citation>
    <scope>NUCLEOTIDE SEQUENCE</scope>
</reference>
<evidence type="ECO:0000313" key="6">
    <source>
        <dbReference type="EMBL" id="CAL4795739.1"/>
    </source>
</evidence>
<dbReference type="SMART" id="SM00223">
    <property type="entry name" value="APPLE"/>
    <property type="match status" value="1"/>
</dbReference>
<evidence type="ECO:0000256" key="1">
    <source>
        <dbReference type="ARBA" id="ARBA00022737"/>
    </source>
</evidence>
<feature type="transmembrane region" description="Helical" evidence="3">
    <location>
        <begin position="836"/>
        <end position="858"/>
    </location>
</feature>
<reference evidence="6 7" key="2">
    <citation type="submission" date="2024-05" db="EMBL/GenBank/DDBJ databases">
        <authorList>
            <person name="Chen Y."/>
            <person name="Shah S."/>
            <person name="Dougan E. K."/>
            <person name="Thang M."/>
            <person name="Chan C."/>
        </authorList>
    </citation>
    <scope>NUCLEOTIDE SEQUENCE [LARGE SCALE GENOMIC DNA]</scope>
</reference>
<dbReference type="EMBL" id="CAMXCT030004279">
    <property type="protein sequence ID" value="CAL4795739.1"/>
    <property type="molecule type" value="Genomic_DNA"/>
</dbReference>
<feature type="transmembrane region" description="Helical" evidence="3">
    <location>
        <begin position="919"/>
        <end position="939"/>
    </location>
</feature>
<feature type="transmembrane region" description="Helical" evidence="3">
    <location>
        <begin position="560"/>
        <end position="584"/>
    </location>
</feature>
<comment type="caution">
    <text evidence="5">The sequence shown here is derived from an EMBL/GenBank/DDBJ whole genome shotgun (WGS) entry which is preliminary data.</text>
</comment>
<dbReference type="Gene3D" id="3.50.4.10">
    <property type="entry name" value="Hepatocyte Growth Factor"/>
    <property type="match status" value="1"/>
</dbReference>
<evidence type="ECO:0000256" key="2">
    <source>
        <dbReference type="ARBA" id="ARBA00023157"/>
    </source>
</evidence>
<dbReference type="InterPro" id="IPR000177">
    <property type="entry name" value="Apple"/>
</dbReference>
<keyword evidence="2" id="KW-1015">Disulfide bond</keyword>
<feature type="transmembrane region" description="Helical" evidence="3">
    <location>
        <begin position="763"/>
        <end position="787"/>
    </location>
</feature>
<keyword evidence="7" id="KW-1185">Reference proteome</keyword>
<protein>
    <submittedName>
        <fullName evidence="6">Chitin synthase</fullName>
    </submittedName>
</protein>
<dbReference type="GO" id="GO:0005576">
    <property type="term" value="C:extracellular region"/>
    <property type="evidence" value="ECO:0007669"/>
    <property type="project" value="InterPro"/>
</dbReference>
<evidence type="ECO:0000259" key="4">
    <source>
        <dbReference type="SMART" id="SM00223"/>
    </source>
</evidence>
<feature type="transmembrane region" description="Helical" evidence="3">
    <location>
        <begin position="879"/>
        <end position="899"/>
    </location>
</feature>
<feature type="transmembrane region" description="Helical" evidence="3">
    <location>
        <begin position="799"/>
        <end position="824"/>
    </location>
</feature>
<sequence>MFQPLASTESPAFMAEVRTDSEETEELLPRRSEKRCTGRWAASVLASLGLSLVSLALALGPLGQGFRRTSKTNGFLRLALDQQELQNCFQQGMFYDKPRLLPATERTIELSAELCQERCQGVDGCAHFTFWPDGGCLLSGPESVLQAAPMKFSATITGPKYCQEAIEKATAVIEESKVETAGFHEDLPSSWDAGKFQVVDMAKQSILDIAQDAEEAAKTAAAQSALPVSAGVNGSTCAMYPACVAVGISQGDCCPNQDHVTLGCCDGFPKTAEEVKISPGTECAKFPACAAANMTGACCPTAEGLSSPSPVRRFLHWGSRKESVAIGDSDFPKTAKPQIVPAGEGRSTALEVWPEKWGITVKQFARLLDECREDPDWTDEFTVADLVQKYVIPMTRGTGLSYAVLVNANSPKEVDVMISHAWAENALDFCRTLERSVQYEESLFICALSLYQCEDNCGPTIAEQLGTYPQESPFHRVLQRIHDRGKEIEKSGGWWRQSVVLIRIPWILLIISVTCVFTPVVIKGCIPMHTTCAYGTCKPLFEFLPIYVWEWTFKPLEGHMYAFVCIGHIVGVVTVLAFVVLQLLQRTGHLFKGRMVAVPNHNCEMYTRLWCVFEMFVAQTLLVPVKLANTLASAGEVNSANAQCSKVEDAKKIDEQIRQYHFADEESDEDAGYEMLDEAIREVNNKAWSRAFFILVLQAGPLAFCLMCTVRLIKKGSMHWWEEQASHRGGVDWYHHVLYLASHGRLGYDLFCHEVFEASPKAMWSWLLILGTLIGYWVVLSCMVYVAKKAQGHLSFCRIASVALGLIFIEVVLNISIVLAEHFVGVCKYHPYRFNWFVLGFTAAISQGSLILFLLVLVNGLRYVVLGPPALLGKGAETGVKVCLGLAGLIAFFFIMFFTCRAHHPEHWFPTIVVNGALIYGWLLGPLGILLANGVRFGVRFNPSTSLGGCRHSRQIEYDEVSHSSSSGDSTAFHHFSPTKNPRNSWHCCGSAMLSHPASGYSDEDVK</sequence>
<proteinExistence type="predicted"/>
<keyword evidence="1" id="KW-0677">Repeat</keyword>
<feature type="domain" description="Apple" evidence="4">
    <location>
        <begin position="88"/>
        <end position="162"/>
    </location>
</feature>
<dbReference type="GO" id="GO:0006508">
    <property type="term" value="P:proteolysis"/>
    <property type="evidence" value="ECO:0007669"/>
    <property type="project" value="InterPro"/>
</dbReference>
<name>A0A9P1GF75_9DINO</name>
<dbReference type="EMBL" id="CAMXCT020004279">
    <property type="protein sequence ID" value="CAL1161802.1"/>
    <property type="molecule type" value="Genomic_DNA"/>
</dbReference>
<keyword evidence="3" id="KW-0472">Membrane</keyword>
<dbReference type="SUPFAM" id="SSF57414">
    <property type="entry name" value="Hairpin loop containing domain-like"/>
    <property type="match status" value="1"/>
</dbReference>
<dbReference type="Proteomes" id="UP001152797">
    <property type="component" value="Unassembled WGS sequence"/>
</dbReference>
<feature type="transmembrane region" description="Helical" evidence="3">
    <location>
        <begin position="500"/>
        <end position="522"/>
    </location>
</feature>
<keyword evidence="3" id="KW-1133">Transmembrane helix</keyword>
<gene>
    <name evidence="5" type="ORF">C1SCF055_LOCUS33874</name>
</gene>
<keyword evidence="3" id="KW-0812">Transmembrane</keyword>